<proteinExistence type="predicted"/>
<keyword evidence="4" id="KW-1185">Reference proteome</keyword>
<dbReference type="EMBL" id="JAAKZV010000010">
    <property type="protein sequence ID" value="NGN63210.1"/>
    <property type="molecule type" value="Genomic_DNA"/>
</dbReference>
<evidence type="ECO:0000313" key="4">
    <source>
        <dbReference type="Proteomes" id="UP000481583"/>
    </source>
</evidence>
<keyword evidence="1" id="KW-0812">Transmembrane</keyword>
<gene>
    <name evidence="3" type="ORF">G5C51_04710</name>
</gene>
<keyword evidence="1" id="KW-1133">Transmembrane helix</keyword>
<keyword evidence="1" id="KW-0472">Membrane</keyword>
<feature type="transmembrane region" description="Helical" evidence="1">
    <location>
        <begin position="12"/>
        <end position="32"/>
    </location>
</feature>
<feature type="domain" description="TadE-like" evidence="2">
    <location>
        <begin position="6"/>
        <end position="48"/>
    </location>
</feature>
<evidence type="ECO:0000256" key="1">
    <source>
        <dbReference type="SAM" id="Phobius"/>
    </source>
</evidence>
<comment type="caution">
    <text evidence="3">The sequence shown here is derived from an EMBL/GenBank/DDBJ whole genome shotgun (WGS) entry which is preliminary data.</text>
</comment>
<evidence type="ECO:0000313" key="3">
    <source>
        <dbReference type="EMBL" id="NGN63210.1"/>
    </source>
</evidence>
<name>A0A6G4TUI4_9ACTN</name>
<accession>A0A6G4TUI4</accession>
<organism evidence="3 4">
    <name type="scientific">Streptomyces coryli</name>
    <dbReference type="NCBI Taxonomy" id="1128680"/>
    <lineage>
        <taxon>Bacteria</taxon>
        <taxon>Bacillati</taxon>
        <taxon>Actinomycetota</taxon>
        <taxon>Actinomycetes</taxon>
        <taxon>Kitasatosporales</taxon>
        <taxon>Streptomycetaceae</taxon>
        <taxon>Streptomyces</taxon>
    </lineage>
</organism>
<reference evidence="3 4" key="1">
    <citation type="submission" date="2020-02" db="EMBL/GenBank/DDBJ databases">
        <title>Whole-genome analyses of novel actinobacteria.</title>
        <authorList>
            <person name="Sahin N."/>
        </authorList>
    </citation>
    <scope>NUCLEOTIDE SEQUENCE [LARGE SCALE GENOMIC DNA]</scope>
    <source>
        <strain evidence="3 4">A7024</strain>
    </source>
</reference>
<dbReference type="AlphaFoldDB" id="A0A6G4TUI4"/>
<evidence type="ECO:0000259" key="2">
    <source>
        <dbReference type="Pfam" id="PF07811"/>
    </source>
</evidence>
<dbReference type="Pfam" id="PF07811">
    <property type="entry name" value="TadE"/>
    <property type="match status" value="1"/>
</dbReference>
<protein>
    <submittedName>
        <fullName evidence="3">Pilus assembly protein</fullName>
    </submittedName>
</protein>
<dbReference type="Proteomes" id="UP000481583">
    <property type="component" value="Unassembled WGS sequence"/>
</dbReference>
<sequence>MRADRGSYSVEVAVLTPVMLALVGLIIAFGRISMAGSSVDSAAHAAARAASLARDAGTAQSEANAAARASLTGDGVHCAGLTIDLDTSGFAAPLGTPGNVTADITCTAPLSDIGLPGLPGSKDMKASFTSPLDAFRSRGDG</sequence>
<dbReference type="InterPro" id="IPR012495">
    <property type="entry name" value="TadE-like_dom"/>
</dbReference>